<dbReference type="PANTHER" id="PTHR46006">
    <property type="entry name" value="RHO GUANINE NUCLEOTIDE EXCHANGE FACTOR AT 64C, ISOFORM A"/>
    <property type="match status" value="1"/>
</dbReference>
<feature type="compositionally biased region" description="Low complexity" evidence="3">
    <location>
        <begin position="1138"/>
        <end position="1168"/>
    </location>
</feature>
<keyword evidence="6" id="KW-1185">Reference proteome</keyword>
<dbReference type="PANTHER" id="PTHR46006:SF7">
    <property type="entry name" value="DH DOMAIN-CONTAINING PROTEIN"/>
    <property type="match status" value="1"/>
</dbReference>
<dbReference type="Proteomes" id="UP000000561">
    <property type="component" value="Chromosome 5"/>
</dbReference>
<feature type="region of interest" description="Disordered" evidence="3">
    <location>
        <begin position="474"/>
        <end position="508"/>
    </location>
</feature>
<feature type="compositionally biased region" description="Polar residues" evidence="3">
    <location>
        <begin position="876"/>
        <end position="893"/>
    </location>
</feature>
<evidence type="ECO:0000256" key="1">
    <source>
        <dbReference type="ARBA" id="ARBA00004496"/>
    </source>
</evidence>
<feature type="compositionally biased region" description="Low complexity" evidence="3">
    <location>
        <begin position="1055"/>
        <end position="1067"/>
    </location>
</feature>
<feature type="compositionally biased region" description="Polar residues" evidence="3">
    <location>
        <begin position="153"/>
        <end position="163"/>
    </location>
</feature>
<feature type="compositionally biased region" description="Acidic residues" evidence="3">
    <location>
        <begin position="1035"/>
        <end position="1054"/>
    </location>
</feature>
<evidence type="ECO:0000256" key="2">
    <source>
        <dbReference type="ARBA" id="ARBA00022490"/>
    </source>
</evidence>
<feature type="compositionally biased region" description="Polar residues" evidence="3">
    <location>
        <begin position="1118"/>
        <end position="1135"/>
    </location>
</feature>
<dbReference type="KEGG" id="uma:UMAG_12185"/>
<reference evidence="5 6" key="1">
    <citation type="journal article" date="2006" name="Nature">
        <title>Insights from the genome of the biotrophic fungal plant pathogen Ustilago maydis.</title>
        <authorList>
            <person name="Kamper J."/>
            <person name="Kahmann R."/>
            <person name="Bolker M."/>
            <person name="Ma L.J."/>
            <person name="Brefort T."/>
            <person name="Saville B.J."/>
            <person name="Banuett F."/>
            <person name="Kronstad J.W."/>
            <person name="Gold S.E."/>
            <person name="Muller O."/>
            <person name="Perlin M.H."/>
            <person name="Wosten H.A."/>
            <person name="de Vries R."/>
            <person name="Ruiz-Herrera J."/>
            <person name="Reynaga-Pena C.G."/>
            <person name="Snetselaar K."/>
            <person name="McCann M."/>
            <person name="Perez-Martin J."/>
            <person name="Feldbrugge M."/>
            <person name="Basse C.W."/>
            <person name="Steinberg G."/>
            <person name="Ibeas J.I."/>
            <person name="Holloman W."/>
            <person name="Guzman P."/>
            <person name="Farman M."/>
            <person name="Stajich J.E."/>
            <person name="Sentandreu R."/>
            <person name="Gonzalez-Prieto J.M."/>
            <person name="Kennell J.C."/>
            <person name="Molina L."/>
            <person name="Schirawski J."/>
            <person name="Mendoza-Mendoza A."/>
            <person name="Greilinger D."/>
            <person name="Munch K."/>
            <person name="Rossel N."/>
            <person name="Scherer M."/>
            <person name="Vranes M."/>
            <person name="Ladendorf O."/>
            <person name="Vincon V."/>
            <person name="Fuchs U."/>
            <person name="Sandrock B."/>
            <person name="Meng S."/>
            <person name="Ho E.C."/>
            <person name="Cahill M.J."/>
            <person name="Boyce K.J."/>
            <person name="Klose J."/>
            <person name="Klosterman S.J."/>
            <person name="Deelstra H.J."/>
            <person name="Ortiz-Castellanos L."/>
            <person name="Li W."/>
            <person name="Sanchez-Alonso P."/>
            <person name="Schreier P.H."/>
            <person name="Hauser-Hahn I."/>
            <person name="Vaupel M."/>
            <person name="Koopmann E."/>
            <person name="Friedrich G."/>
            <person name="Voss H."/>
            <person name="Schluter T."/>
            <person name="Margolis J."/>
            <person name="Platt D."/>
            <person name="Swimmer C."/>
            <person name="Gnirke A."/>
            <person name="Chen F."/>
            <person name="Vysotskaia V."/>
            <person name="Mannhaupt G."/>
            <person name="Guldener U."/>
            <person name="Munsterkotter M."/>
            <person name="Haase D."/>
            <person name="Oesterheld M."/>
            <person name="Mewes H.W."/>
            <person name="Mauceli E.W."/>
            <person name="DeCaprio D."/>
            <person name="Wade C.M."/>
            <person name="Butler J."/>
            <person name="Young S."/>
            <person name="Jaffe D.B."/>
            <person name="Calvo S."/>
            <person name="Nusbaum C."/>
            <person name="Galagan J."/>
            <person name="Birren B.W."/>
        </authorList>
    </citation>
    <scope>NUCLEOTIDE SEQUENCE [LARGE SCALE GENOMIC DNA]</scope>
    <source>
        <strain evidence="6">DSM 14603 / FGSC 9021 / UM521</strain>
    </source>
</reference>
<feature type="region of interest" description="Disordered" evidence="3">
    <location>
        <begin position="120"/>
        <end position="384"/>
    </location>
</feature>
<dbReference type="OrthoDB" id="1716625at2759"/>
<feature type="region of interest" description="Disordered" evidence="3">
    <location>
        <begin position="1"/>
        <end position="22"/>
    </location>
</feature>
<dbReference type="VEuPathDB" id="FungiDB:UMAG_12185"/>
<feature type="compositionally biased region" description="Low complexity" evidence="3">
    <location>
        <begin position="209"/>
        <end position="222"/>
    </location>
</feature>
<dbReference type="GO" id="GO:0005737">
    <property type="term" value="C:cytoplasm"/>
    <property type="evidence" value="ECO:0007669"/>
    <property type="project" value="UniProtKB-SubCell"/>
</dbReference>
<dbReference type="Gene3D" id="1.20.900.10">
    <property type="entry name" value="Dbl homology (DH) domain"/>
    <property type="match status" value="2"/>
</dbReference>
<feature type="region of interest" description="Disordered" evidence="3">
    <location>
        <begin position="1103"/>
        <end position="1169"/>
    </location>
</feature>
<feature type="compositionally biased region" description="Polar residues" evidence="3">
    <location>
        <begin position="295"/>
        <end position="306"/>
    </location>
</feature>
<accession>A0A0D1E1I1</accession>
<feature type="domain" description="DH" evidence="4">
    <location>
        <begin position="421"/>
        <end position="803"/>
    </location>
</feature>
<dbReference type="InterPro" id="IPR035899">
    <property type="entry name" value="DBL_dom_sf"/>
</dbReference>
<feature type="region of interest" description="Disordered" evidence="3">
    <location>
        <begin position="849"/>
        <end position="894"/>
    </location>
</feature>
<sequence>MKRFFSRFSTVPSPSPTKPVQDARFDCSEKKDLDAVAPAPALPAPYNHLGRTKALVAKFEGASLSQSASLSPSDTTPDITPDRFPPTIPIEQTGPPVLNTAANPSRSILPSDVVASVPKRLPGSSLPAESGRQSDLVALDTPETKTPRCPDQGTHQRQSSSCPQAGPSATHLSKSVAFAPSPQKQRSLSPVPVAQPQRSATSQPLLRTSSSDSSDPNAASSNFARPTAASQARSRTWTRSAASDVSQRIASPNSHTSRDKAPLSFARSARPSQASSTRFTSRRSHSYSSAPSADGNPSASGLTSSLAVKRLASSARRDSMEAASSNPSESPNLGAGPADVSSGPLHFPSRTSLSMRFSYSGSASSRPQSRRNSVDPASPITTNETVAFPPSAFAARSYGFPTWSEMTQEELVRNLGPRERTRQEVLWEIVASEERYLAELEKAKEIYIDALLHPHLFDPERVLPPAPSTLTAFPIDEPGPRNSAASKPQLVPMLPANSNGEPSAFAAGSLPNTHGDLPIASRFMSNISVEKSAAFESIGRGTQPHNAARSPYLGHMGSASTTDNVSSRSGPVTMRVHASFGLGLGLGTTATRDRSTAGYMNVTTTTRAKGKLSKAQKLRGLSRKAKADADPLRLSVPLPPSLREVLVAMSDVLVEAHGMLSDALKARYEEQWPLVRSLADIFTKYAHIFQRYATYVCHLQRAMEELEEAALMERAFRGKRLKKERLSNTVGLGRTVAALEACAAEQGYAGLSIFASMPFQRLLKYPLLFQNLLFHTDPSTTEFESTVSMVVDIERLVRSIEDEKVNAEERDKMLDCFARIDGITDHQVLRPRPDRVLIEEQALYDQNARRALSESAPKGARADAYPSDSENGESGAENTEPSGGRWSNSNQSGLRAALRNKRSYRRLSDFLPSEDAGHGSSKAPSMGSKKDLWIVRFSDVEIKCQRIGVTALPMVSTAALRIADSSAELDARDFAARTKDSRERLKALRNTTLRAKTRNLYKFISVVAWRNAAARQAGIGKEDSVGGLPTSHEVDEQDSVEGEEEDEASVDSDDGSSVSSSSSSGSDDGIGGQAASQKYVRSTKLSFTYWGDRIEPSRGIAGAQAGAHANDPPKISSGHISNQRNDGPVSRTTGPRLTASADSAGTSAAGAAPTFDSTRSSRQPQTSTLDGASLNLSQIHGRRGVLGRLSEPMAATSMSIAPEPMQNAVAQMHARQRNEKFGARLRSSIANGADDSHVSVDLAGVDAGGVSRAGNRTSLAASGPRAI</sequence>
<protein>
    <recommendedName>
        <fullName evidence="4">DH domain-containing protein</fullName>
    </recommendedName>
</protein>
<feature type="compositionally biased region" description="Polar residues" evidence="3">
    <location>
        <begin position="322"/>
        <end position="331"/>
    </location>
</feature>
<dbReference type="GeneID" id="23567938"/>
<dbReference type="PROSITE" id="PS50010">
    <property type="entry name" value="DH_2"/>
    <property type="match status" value="1"/>
</dbReference>
<dbReference type="InterPro" id="IPR051480">
    <property type="entry name" value="Endocytic_GEF_Adapter"/>
</dbReference>
<gene>
    <name evidence="5" type="ORF">UMAG_12185</name>
</gene>
<comment type="subcellular location">
    <subcellularLocation>
        <location evidence="1">Cytoplasm</location>
    </subcellularLocation>
</comment>
<dbReference type="EMBL" id="CM003144">
    <property type="protein sequence ID" value="KIS69786.1"/>
    <property type="molecule type" value="Genomic_DNA"/>
</dbReference>
<feature type="region of interest" description="Disordered" evidence="3">
    <location>
        <begin position="64"/>
        <end position="104"/>
    </location>
</feature>
<feature type="compositionally biased region" description="Polar residues" evidence="3">
    <location>
        <begin position="228"/>
        <end position="255"/>
    </location>
</feature>
<evidence type="ECO:0000259" key="4">
    <source>
        <dbReference type="PROSITE" id="PS50010"/>
    </source>
</evidence>
<dbReference type="eggNOG" id="ENOG502RFXZ">
    <property type="taxonomic scope" value="Eukaryota"/>
</dbReference>
<dbReference type="AlphaFoldDB" id="A0A0D1E1I1"/>
<dbReference type="GO" id="GO:0035025">
    <property type="term" value="P:positive regulation of Rho protein signal transduction"/>
    <property type="evidence" value="ECO:0000318"/>
    <property type="project" value="GO_Central"/>
</dbReference>
<dbReference type="InterPro" id="IPR000219">
    <property type="entry name" value="DH_dom"/>
</dbReference>
<dbReference type="SMART" id="SM00325">
    <property type="entry name" value="RhoGEF"/>
    <property type="match status" value="1"/>
</dbReference>
<evidence type="ECO:0000256" key="3">
    <source>
        <dbReference type="SAM" id="MobiDB-lite"/>
    </source>
</evidence>
<dbReference type="Pfam" id="PF00621">
    <property type="entry name" value="RhoGEF"/>
    <property type="match status" value="1"/>
</dbReference>
<feature type="region of interest" description="Disordered" evidence="3">
    <location>
        <begin position="1020"/>
        <end position="1077"/>
    </location>
</feature>
<evidence type="ECO:0000313" key="6">
    <source>
        <dbReference type="Proteomes" id="UP000000561"/>
    </source>
</evidence>
<dbReference type="GO" id="GO:0005085">
    <property type="term" value="F:guanyl-nucleotide exchange factor activity"/>
    <property type="evidence" value="ECO:0007669"/>
    <property type="project" value="InterPro"/>
</dbReference>
<feature type="region of interest" description="Disordered" evidence="3">
    <location>
        <begin position="1247"/>
        <end position="1267"/>
    </location>
</feature>
<organism evidence="5 6">
    <name type="scientific">Mycosarcoma maydis</name>
    <name type="common">Corn smut fungus</name>
    <name type="synonym">Ustilago maydis</name>
    <dbReference type="NCBI Taxonomy" id="5270"/>
    <lineage>
        <taxon>Eukaryota</taxon>
        <taxon>Fungi</taxon>
        <taxon>Dikarya</taxon>
        <taxon>Basidiomycota</taxon>
        <taxon>Ustilaginomycotina</taxon>
        <taxon>Ustilaginomycetes</taxon>
        <taxon>Ustilaginales</taxon>
        <taxon>Ustilaginaceae</taxon>
        <taxon>Mycosarcoma</taxon>
    </lineage>
</organism>
<feature type="compositionally biased region" description="Low complexity" evidence="3">
    <location>
        <begin position="64"/>
        <end position="73"/>
    </location>
</feature>
<dbReference type="SUPFAM" id="SSF48065">
    <property type="entry name" value="DBL homology domain (DH-domain)"/>
    <property type="match status" value="1"/>
</dbReference>
<dbReference type="RefSeq" id="XP_011388914.1">
    <property type="nucleotide sequence ID" value="XM_011390612.1"/>
</dbReference>
<feature type="compositionally biased region" description="Polar residues" evidence="3">
    <location>
        <begin position="196"/>
        <end position="208"/>
    </location>
</feature>
<evidence type="ECO:0000313" key="5">
    <source>
        <dbReference type="EMBL" id="KIS69786.1"/>
    </source>
</evidence>
<dbReference type="InParanoid" id="A0A0D1E1I1"/>
<proteinExistence type="predicted"/>
<keyword evidence="2" id="KW-0963">Cytoplasm</keyword>
<feature type="compositionally biased region" description="Polar residues" evidence="3">
    <location>
        <begin position="349"/>
        <end position="371"/>
    </location>
</feature>
<name>A0A0D1E1I1_MYCMD</name>